<dbReference type="RefSeq" id="WP_179633438.1">
    <property type="nucleotide sequence ID" value="NZ_JACCFH010000001.1"/>
</dbReference>
<dbReference type="Proteomes" id="UP000518288">
    <property type="component" value="Unassembled WGS sequence"/>
</dbReference>
<keyword evidence="3" id="KW-1185">Reference proteome</keyword>
<dbReference type="PANTHER" id="PTHR42941:SF1">
    <property type="entry name" value="SLL1037 PROTEIN"/>
    <property type="match status" value="1"/>
</dbReference>
<dbReference type="Gene3D" id="3.40.190.10">
    <property type="entry name" value="Periplasmic binding protein-like II"/>
    <property type="match status" value="2"/>
</dbReference>
<name>A0A7Y9QW54_9BURK</name>
<proteinExistence type="predicted"/>
<accession>A0A7Y9QW54</accession>
<feature type="signal peptide" evidence="1">
    <location>
        <begin position="1"/>
        <end position="25"/>
    </location>
</feature>
<dbReference type="EMBL" id="JACCFH010000001">
    <property type="protein sequence ID" value="NYG32557.1"/>
    <property type="molecule type" value="Genomic_DNA"/>
</dbReference>
<dbReference type="AlphaFoldDB" id="A0A7Y9QW54"/>
<protein>
    <recommendedName>
        <fullName evidence="4">C4-dicarboxylate ABC transporter substrate-binding protein</fullName>
    </recommendedName>
</protein>
<reference evidence="2 3" key="1">
    <citation type="submission" date="2020-07" db="EMBL/GenBank/DDBJ databases">
        <title>Genomic Encyclopedia of Archaeal and Bacterial Type Strains, Phase II (KMG-II): from individual species to whole genera.</title>
        <authorList>
            <person name="Goeker M."/>
        </authorList>
    </citation>
    <scope>NUCLEOTIDE SEQUENCE [LARGE SCALE GENOMIC DNA]</scope>
    <source>
        <strain evidence="2 3">DSM 21226</strain>
    </source>
</reference>
<sequence>MTTRTALRAWTLATTAALTTTLAAAQGPAPIPVSTGLPQGTYASMFKDLSEICGAAAGLALVEKPASGSDESIDRLLRNEVSAAFVQTDVLHARRTTEDLGGVKALVALHPEPVHLLALTAPLVEGGVFGLGGREVPFNTLGDLGKRRVGAWGGALVTARLVQLQAEVDFRVTEFNGPEDAMQALRARRIDAVLAVGGAPLAWMRGLDRSVKLLSVPEPWAGKLRHVYRPATLRYSHLGTQSVATVATEAVLAVRDVRSVAAAAPLLRLRTCLQQELDQLRDTVGRHSAWAQVDATAMPHWPVFERVSGRATTAKN</sequence>
<evidence type="ECO:0000313" key="2">
    <source>
        <dbReference type="EMBL" id="NYG32557.1"/>
    </source>
</evidence>
<feature type="chain" id="PRO_5030514937" description="C4-dicarboxylate ABC transporter substrate-binding protein" evidence="1">
    <location>
        <begin position="26"/>
        <end position="316"/>
    </location>
</feature>
<gene>
    <name evidence="2" type="ORF">BDD16_001543</name>
</gene>
<organism evidence="2 3">
    <name type="scientific">Sphaerotilus montanus</name>
    <dbReference type="NCBI Taxonomy" id="522889"/>
    <lineage>
        <taxon>Bacteria</taxon>
        <taxon>Pseudomonadati</taxon>
        <taxon>Pseudomonadota</taxon>
        <taxon>Betaproteobacteria</taxon>
        <taxon>Burkholderiales</taxon>
        <taxon>Sphaerotilaceae</taxon>
        <taxon>Sphaerotilus</taxon>
    </lineage>
</organism>
<dbReference type="SUPFAM" id="SSF53850">
    <property type="entry name" value="Periplasmic binding protein-like II"/>
    <property type="match status" value="1"/>
</dbReference>
<evidence type="ECO:0000313" key="3">
    <source>
        <dbReference type="Proteomes" id="UP000518288"/>
    </source>
</evidence>
<dbReference type="PANTHER" id="PTHR42941">
    <property type="entry name" value="SLL1037 PROTEIN"/>
    <property type="match status" value="1"/>
</dbReference>
<comment type="caution">
    <text evidence="2">The sequence shown here is derived from an EMBL/GenBank/DDBJ whole genome shotgun (WGS) entry which is preliminary data.</text>
</comment>
<keyword evidence="1" id="KW-0732">Signal</keyword>
<dbReference type="InterPro" id="IPR011852">
    <property type="entry name" value="TRAP_TAXI"/>
</dbReference>
<evidence type="ECO:0000256" key="1">
    <source>
        <dbReference type="SAM" id="SignalP"/>
    </source>
</evidence>
<evidence type="ECO:0008006" key="4">
    <source>
        <dbReference type="Google" id="ProtNLM"/>
    </source>
</evidence>